<gene>
    <name evidence="7" type="ordered locus">Bpet4442</name>
</gene>
<dbReference type="InterPro" id="IPR036390">
    <property type="entry name" value="WH_DNA-bd_sf"/>
</dbReference>
<evidence type="ECO:0000256" key="1">
    <source>
        <dbReference type="ARBA" id="ARBA00009437"/>
    </source>
</evidence>
<comment type="similarity">
    <text evidence="1">Belongs to the LysR transcriptional regulatory family.</text>
</comment>
<evidence type="ECO:0000256" key="3">
    <source>
        <dbReference type="ARBA" id="ARBA00023125"/>
    </source>
</evidence>
<dbReference type="GO" id="GO:0000976">
    <property type="term" value="F:transcription cis-regulatory region binding"/>
    <property type="evidence" value="ECO:0007669"/>
    <property type="project" value="TreeGrafter"/>
</dbReference>
<dbReference type="InterPro" id="IPR036388">
    <property type="entry name" value="WH-like_DNA-bd_sf"/>
</dbReference>
<sequence>MMLTFKQIEALYWVVQLGGFANAAERLNTTQSAITKRIQELETSFNIQIFDRSGKKATLTRTGEELLEMAADLLGRRDQMLLKMKGFKPFSGSLRLGITEITAMTWLPQLMQALRTSFPELIVQPKIGMAWQLQQSLLNGQLDMAILHWEIRHPYLEIEPIAQVDFGWAGSPSVISPAKVYTPEDISRMNIIRQDPDSALNAIYDEWLAPYTSQSNLFTINSLQAMVGLAVAGFGVACIATGYFAELFKSRKLVLARTTKPMPTSMYCAMYAKQSNPMFYQEIARIARDVCDFSRPYGGGLGGGLGT</sequence>
<reference evidence="7 8" key="1">
    <citation type="journal article" date="2008" name="BMC Genomics">
        <title>The missing link: Bordetella petrii is endowed with both the metabolic versatility of environmental bacteria and virulence traits of pathogenic Bordetellae.</title>
        <authorList>
            <person name="Gross R."/>
            <person name="Guzman C.A."/>
            <person name="Sebaihia M."/>
            <person name="Martins Dos Santos V.A."/>
            <person name="Pieper D.H."/>
            <person name="Koebnik R."/>
            <person name="Lechner M."/>
            <person name="Bartels D."/>
            <person name="Buhrmester J."/>
            <person name="Choudhuri J.V."/>
            <person name="Ebensen T."/>
            <person name="Gaigalat L."/>
            <person name="Herrmann S."/>
            <person name="Khachane A.N."/>
            <person name="Larisch C."/>
            <person name="Link S."/>
            <person name="Linke B."/>
            <person name="Meyer F."/>
            <person name="Mormann S."/>
            <person name="Nakunst D."/>
            <person name="Rueckert C."/>
            <person name="Schneiker-Bekel S."/>
            <person name="Schulze K."/>
            <person name="Vorhoelter F.J."/>
            <person name="Yevsa T."/>
            <person name="Engle J.T."/>
            <person name="Goldman W.E."/>
            <person name="Puehler A."/>
            <person name="Goebel U.B."/>
            <person name="Goesmann A."/>
            <person name="Bloecker H."/>
            <person name="Kaiser O."/>
            <person name="Martinez-Arias R."/>
        </authorList>
    </citation>
    <scope>NUCLEOTIDE SEQUENCE [LARGE SCALE GENOMIC DNA]</scope>
    <source>
        <strain evidence="8">ATCC BAA-461 / DSM 12804 / CCUG 43448 / CIP 107267 / Se-1111R</strain>
    </source>
</reference>
<dbReference type="AlphaFoldDB" id="A9IDB6"/>
<dbReference type="Pfam" id="PF00126">
    <property type="entry name" value="HTH_1"/>
    <property type="match status" value="1"/>
</dbReference>
<dbReference type="Gene3D" id="3.40.190.10">
    <property type="entry name" value="Periplasmic binding protein-like II"/>
    <property type="match status" value="2"/>
</dbReference>
<organism evidence="7 8">
    <name type="scientific">Bordetella petrii (strain ATCC BAA-461 / DSM 12804 / CCUG 43448 / CIP 107267 / Se-1111R)</name>
    <dbReference type="NCBI Taxonomy" id="340100"/>
    <lineage>
        <taxon>Bacteria</taxon>
        <taxon>Pseudomonadati</taxon>
        <taxon>Pseudomonadota</taxon>
        <taxon>Betaproteobacteria</taxon>
        <taxon>Burkholderiales</taxon>
        <taxon>Alcaligenaceae</taxon>
        <taxon>Bordetella</taxon>
    </lineage>
</organism>
<dbReference type="CDD" id="cd05466">
    <property type="entry name" value="PBP2_LTTR_substrate"/>
    <property type="match status" value="1"/>
</dbReference>
<dbReference type="eggNOG" id="COG0583">
    <property type="taxonomic scope" value="Bacteria"/>
</dbReference>
<keyword evidence="5" id="KW-0472">Membrane</keyword>
<evidence type="ECO:0000256" key="5">
    <source>
        <dbReference type="SAM" id="Phobius"/>
    </source>
</evidence>
<dbReference type="STRING" id="94624.Bpet4442"/>
<name>A9IDB6_BORPD</name>
<proteinExistence type="inferred from homology"/>
<evidence type="ECO:0000313" key="7">
    <source>
        <dbReference type="EMBL" id="CAP44793.1"/>
    </source>
</evidence>
<evidence type="ECO:0000256" key="4">
    <source>
        <dbReference type="ARBA" id="ARBA00023163"/>
    </source>
</evidence>
<dbReference type="PROSITE" id="PS50931">
    <property type="entry name" value="HTH_LYSR"/>
    <property type="match status" value="1"/>
</dbReference>
<keyword evidence="2" id="KW-0805">Transcription regulation</keyword>
<protein>
    <submittedName>
        <fullName evidence="7">LysR-family transcriptional regulator</fullName>
    </submittedName>
</protein>
<dbReference type="Proteomes" id="UP000001225">
    <property type="component" value="Chromosome"/>
</dbReference>
<dbReference type="PANTHER" id="PTHR30126">
    <property type="entry name" value="HTH-TYPE TRANSCRIPTIONAL REGULATOR"/>
    <property type="match status" value="1"/>
</dbReference>
<dbReference type="PANTHER" id="PTHR30126:SF77">
    <property type="entry name" value="TRANSCRIPTIONAL REGULATORY PROTEIN"/>
    <property type="match status" value="1"/>
</dbReference>
<dbReference type="KEGG" id="bpt:Bpet4442"/>
<dbReference type="PRINTS" id="PR00039">
    <property type="entry name" value="HTHLYSR"/>
</dbReference>
<feature type="transmembrane region" description="Helical" evidence="5">
    <location>
        <begin position="223"/>
        <end position="245"/>
    </location>
</feature>
<keyword evidence="4" id="KW-0804">Transcription</keyword>
<dbReference type="InterPro" id="IPR005119">
    <property type="entry name" value="LysR_subst-bd"/>
</dbReference>
<keyword evidence="8" id="KW-1185">Reference proteome</keyword>
<evidence type="ECO:0000313" key="8">
    <source>
        <dbReference type="Proteomes" id="UP000001225"/>
    </source>
</evidence>
<dbReference type="GO" id="GO:0003700">
    <property type="term" value="F:DNA-binding transcription factor activity"/>
    <property type="evidence" value="ECO:0007669"/>
    <property type="project" value="InterPro"/>
</dbReference>
<dbReference type="Pfam" id="PF03466">
    <property type="entry name" value="LysR_substrate"/>
    <property type="match status" value="1"/>
</dbReference>
<dbReference type="EMBL" id="AM902716">
    <property type="protein sequence ID" value="CAP44793.1"/>
    <property type="molecule type" value="Genomic_DNA"/>
</dbReference>
<dbReference type="Gene3D" id="1.10.10.10">
    <property type="entry name" value="Winged helix-like DNA-binding domain superfamily/Winged helix DNA-binding domain"/>
    <property type="match status" value="1"/>
</dbReference>
<dbReference type="SUPFAM" id="SSF53850">
    <property type="entry name" value="Periplasmic binding protein-like II"/>
    <property type="match status" value="1"/>
</dbReference>
<accession>A9IDB6</accession>
<evidence type="ECO:0000256" key="2">
    <source>
        <dbReference type="ARBA" id="ARBA00023015"/>
    </source>
</evidence>
<keyword evidence="5" id="KW-0812">Transmembrane</keyword>
<feature type="domain" description="HTH lysR-type" evidence="6">
    <location>
        <begin position="3"/>
        <end position="60"/>
    </location>
</feature>
<dbReference type="InterPro" id="IPR000847">
    <property type="entry name" value="LysR_HTH_N"/>
</dbReference>
<keyword evidence="5" id="KW-1133">Transmembrane helix</keyword>
<evidence type="ECO:0000259" key="6">
    <source>
        <dbReference type="PROSITE" id="PS50931"/>
    </source>
</evidence>
<dbReference type="SUPFAM" id="SSF46785">
    <property type="entry name" value="Winged helix' DNA-binding domain"/>
    <property type="match status" value="1"/>
</dbReference>
<keyword evidence="3" id="KW-0238">DNA-binding</keyword>